<proteinExistence type="predicted"/>
<reference evidence="1 2" key="1">
    <citation type="submission" date="2018-06" db="EMBL/GenBank/DDBJ databases">
        <authorList>
            <consortium name="Pathogen Informatics"/>
            <person name="Doyle S."/>
        </authorList>
    </citation>
    <scope>NUCLEOTIDE SEQUENCE [LARGE SCALE GENOMIC DNA]</scope>
    <source>
        <strain evidence="1 2">NCTC13296</strain>
    </source>
</reference>
<dbReference type="RefSeq" id="WP_255162744.1">
    <property type="nucleotide sequence ID" value="NZ_CP101467.1"/>
</dbReference>
<name>A0A379LVB0_9NOCA</name>
<sequence length="40" mass="4144">MPALEFLVDLFGNLSDLFDALNFFTGSADAAGDAFGSSQA</sequence>
<dbReference type="Proteomes" id="UP000254569">
    <property type="component" value="Unassembled WGS sequence"/>
</dbReference>
<gene>
    <name evidence="1" type="ORF">NCTC13296_00630</name>
</gene>
<accession>A0A379LVB0</accession>
<keyword evidence="2" id="KW-1185">Reference proteome</keyword>
<evidence type="ECO:0000313" key="2">
    <source>
        <dbReference type="Proteomes" id="UP000254569"/>
    </source>
</evidence>
<organism evidence="1 2">
    <name type="scientific">Rhodococcus gordoniae</name>
    <dbReference type="NCBI Taxonomy" id="223392"/>
    <lineage>
        <taxon>Bacteria</taxon>
        <taxon>Bacillati</taxon>
        <taxon>Actinomycetota</taxon>
        <taxon>Actinomycetes</taxon>
        <taxon>Mycobacteriales</taxon>
        <taxon>Nocardiaceae</taxon>
        <taxon>Rhodococcus</taxon>
    </lineage>
</organism>
<dbReference type="AlphaFoldDB" id="A0A379LVB0"/>
<dbReference type="EMBL" id="UGVI01000001">
    <property type="protein sequence ID" value="SUE13802.1"/>
    <property type="molecule type" value="Genomic_DNA"/>
</dbReference>
<evidence type="ECO:0000313" key="1">
    <source>
        <dbReference type="EMBL" id="SUE13802.1"/>
    </source>
</evidence>
<protein>
    <submittedName>
        <fullName evidence="1">Uncharacterized protein</fullName>
    </submittedName>
</protein>